<keyword evidence="3" id="KW-1185">Reference proteome</keyword>
<organism evidence="2 3">
    <name type="scientific">Salinicola rhizosphaerae</name>
    <dbReference type="NCBI Taxonomy" id="1443141"/>
    <lineage>
        <taxon>Bacteria</taxon>
        <taxon>Pseudomonadati</taxon>
        <taxon>Pseudomonadota</taxon>
        <taxon>Gammaproteobacteria</taxon>
        <taxon>Oceanospirillales</taxon>
        <taxon>Halomonadaceae</taxon>
        <taxon>Salinicola</taxon>
    </lineage>
</organism>
<accession>A0ABQ3DQA2</accession>
<evidence type="ECO:0000313" key="2">
    <source>
        <dbReference type="EMBL" id="GHB11826.1"/>
    </source>
</evidence>
<gene>
    <name evidence="2" type="ORF">GCM10009038_06750</name>
</gene>
<name>A0ABQ3DQA2_9GAMM</name>
<sequence length="160" mass="16803">MKTASPAASTRRTLESRSAIGSEPLRLVALLVLPALLLGGCHSSMGPMSWTSGYRNVTVADADGQGTSTRAIPNLCQSDPDQSGLITLPPGCANDLNLELMVVDPGDLTRGQEMGPAMAAPVAEAADQRLNNRERANERRAMLENEARNAMGQSATTDGL</sequence>
<dbReference type="EMBL" id="BMZI01000002">
    <property type="protein sequence ID" value="GHB11826.1"/>
    <property type="molecule type" value="Genomic_DNA"/>
</dbReference>
<comment type="caution">
    <text evidence="2">The sequence shown here is derived from an EMBL/GenBank/DDBJ whole genome shotgun (WGS) entry which is preliminary data.</text>
</comment>
<evidence type="ECO:0000256" key="1">
    <source>
        <dbReference type="SAM" id="Coils"/>
    </source>
</evidence>
<proteinExistence type="predicted"/>
<feature type="coiled-coil region" evidence="1">
    <location>
        <begin position="126"/>
        <end position="153"/>
    </location>
</feature>
<reference evidence="3" key="1">
    <citation type="journal article" date="2019" name="Int. J. Syst. Evol. Microbiol.">
        <title>The Global Catalogue of Microorganisms (GCM) 10K type strain sequencing project: providing services to taxonomists for standard genome sequencing and annotation.</title>
        <authorList>
            <consortium name="The Broad Institute Genomics Platform"/>
            <consortium name="The Broad Institute Genome Sequencing Center for Infectious Disease"/>
            <person name="Wu L."/>
            <person name="Ma J."/>
        </authorList>
    </citation>
    <scope>NUCLEOTIDE SEQUENCE [LARGE SCALE GENOMIC DNA]</scope>
    <source>
        <strain evidence="3">KCTC 32998</strain>
    </source>
</reference>
<evidence type="ECO:0000313" key="3">
    <source>
        <dbReference type="Proteomes" id="UP000646745"/>
    </source>
</evidence>
<evidence type="ECO:0008006" key="4">
    <source>
        <dbReference type="Google" id="ProtNLM"/>
    </source>
</evidence>
<protein>
    <recommendedName>
        <fullName evidence="4">DUF2799 domain-containing protein</fullName>
    </recommendedName>
</protein>
<keyword evidence="1" id="KW-0175">Coiled coil</keyword>
<dbReference type="Proteomes" id="UP000646745">
    <property type="component" value="Unassembled WGS sequence"/>
</dbReference>
<dbReference type="RefSeq" id="WP_189443213.1">
    <property type="nucleotide sequence ID" value="NZ_BMZI01000002.1"/>
</dbReference>